<reference evidence="9" key="1">
    <citation type="submission" date="2022-11" db="EMBL/GenBank/DDBJ databases">
        <authorList>
            <person name="Mo P."/>
        </authorList>
    </citation>
    <scope>NUCLEOTIDE SEQUENCE</scope>
    <source>
        <strain evidence="9">HUAS 11-8</strain>
    </source>
</reference>
<evidence type="ECO:0000256" key="2">
    <source>
        <dbReference type="ARBA" id="ARBA00022475"/>
    </source>
</evidence>
<feature type="transmembrane region" description="Helical" evidence="7">
    <location>
        <begin position="749"/>
        <end position="774"/>
    </location>
</feature>
<evidence type="ECO:0000256" key="3">
    <source>
        <dbReference type="ARBA" id="ARBA00022692"/>
    </source>
</evidence>
<feature type="transmembrane region" description="Helical" evidence="7">
    <location>
        <begin position="349"/>
        <end position="367"/>
    </location>
</feature>
<protein>
    <submittedName>
        <fullName evidence="9">FtsX-like permease family protein</fullName>
    </submittedName>
</protein>
<dbReference type="InterPro" id="IPR003838">
    <property type="entry name" value="ABC3_permease_C"/>
</dbReference>
<evidence type="ECO:0000256" key="1">
    <source>
        <dbReference type="ARBA" id="ARBA00004651"/>
    </source>
</evidence>
<keyword evidence="2" id="KW-1003">Cell membrane</keyword>
<evidence type="ECO:0000256" key="6">
    <source>
        <dbReference type="ARBA" id="ARBA00038076"/>
    </source>
</evidence>
<keyword evidence="5 7" id="KW-0472">Membrane</keyword>
<gene>
    <name evidence="9" type="ORF">ORV05_08960</name>
</gene>
<dbReference type="Pfam" id="PF02687">
    <property type="entry name" value="FtsX"/>
    <property type="match status" value="2"/>
</dbReference>
<comment type="subcellular location">
    <subcellularLocation>
        <location evidence="1">Cell membrane</location>
        <topology evidence="1">Multi-pass membrane protein</topology>
    </subcellularLocation>
</comment>
<keyword evidence="4 7" id="KW-1133">Transmembrane helix</keyword>
<feature type="transmembrane region" description="Helical" evidence="7">
    <location>
        <begin position="254"/>
        <end position="284"/>
    </location>
</feature>
<organism evidence="9 10">
    <name type="scientific">Amycolatopsis cynarae</name>
    <dbReference type="NCBI Taxonomy" id="2995223"/>
    <lineage>
        <taxon>Bacteria</taxon>
        <taxon>Bacillati</taxon>
        <taxon>Actinomycetota</taxon>
        <taxon>Actinomycetes</taxon>
        <taxon>Pseudonocardiales</taxon>
        <taxon>Pseudonocardiaceae</taxon>
        <taxon>Amycolatopsis</taxon>
    </lineage>
</organism>
<keyword evidence="10" id="KW-1185">Reference proteome</keyword>
<evidence type="ECO:0000256" key="4">
    <source>
        <dbReference type="ARBA" id="ARBA00022989"/>
    </source>
</evidence>
<dbReference type="PANTHER" id="PTHR30572:SF4">
    <property type="entry name" value="ABC TRANSPORTER PERMEASE YTRF"/>
    <property type="match status" value="1"/>
</dbReference>
<dbReference type="Proteomes" id="UP001163203">
    <property type="component" value="Chromosome"/>
</dbReference>
<comment type="similarity">
    <text evidence="6">Belongs to the ABC-4 integral membrane protein family.</text>
</comment>
<feature type="transmembrane region" description="Helical" evidence="7">
    <location>
        <begin position="703"/>
        <end position="729"/>
    </location>
</feature>
<feature type="domain" description="ABC3 transporter permease C-terminal" evidence="8">
    <location>
        <begin position="260"/>
        <end position="373"/>
    </location>
</feature>
<dbReference type="InterPro" id="IPR050250">
    <property type="entry name" value="Macrolide_Exporter_MacB"/>
</dbReference>
<evidence type="ECO:0000259" key="8">
    <source>
        <dbReference type="Pfam" id="PF02687"/>
    </source>
</evidence>
<dbReference type="PANTHER" id="PTHR30572">
    <property type="entry name" value="MEMBRANE COMPONENT OF TRANSPORTER-RELATED"/>
    <property type="match status" value="1"/>
</dbReference>
<feature type="transmembrane region" description="Helical" evidence="7">
    <location>
        <begin position="305"/>
        <end position="329"/>
    </location>
</feature>
<evidence type="ECO:0000256" key="7">
    <source>
        <dbReference type="SAM" id="Phobius"/>
    </source>
</evidence>
<sequence>MSALGKVVRAGTARRRWQTVVMVLTTMMAVTASILAAGLLVASQAPFDTAFAQQRGAHLTARFDAGKVTATQLAATARVAGVTASAGPFPVLSLRPSPAESADGLPPGLQLERMTFVGRADDGGPVDDLVITSGRWATEPGEVVVSSTDSPFEVGDRMTFPDLPGKPALTVVGQARSMSDSSSAWVTPAQLAALSTSDTNPAYQMLYRFRTADTDAELAADRAAVSAAVPPGSMTEAASYLKLRAAAEKTAATFVPFVAAFGVLGLCMSILIIGIVVSGAVTAATRRIGILKALGFTPAQVARAYVGQALIPASIGTALGVVSGNLLAIPVMADAGDAFGDGTPTLAPWLDLAVPALALGAVVATALPSALRAGRLRTVEAIAVGRTPRAGRGRTVNRLLGRLPLPRALSLGLAGPFKRPSRSATVVAAVVLGTVGVTFGVGLAVSLSAIQDDLNRRSPGAAVVQLFGPPAPPAVGMGVTGQPTRQADPTEIAALIKAQPGTRRFFSTGQTRVGVAGLAGETEVIAYQGDSSWASYRMLSGTWFRGPGEAVAPTGFLRSTGTRVGDTITLTNQGRSVTVRLVGEIFSTHEAVLTDIASLDGLDEEILPVSVQFDIDLRPGVSQASYLDSLDRALQPYDITAQPNTGHVGSNFLAMESLVALLTLMLVAVAGLGVLNTVVLDTRERVHDFGVFKALGMSPRQTVAMVVTSVAGIGLVSGVIGAPIGILLHGAVVSAMGSAAGSGIPAADIAIYSLPLVVALVLGGLIIATAGALLPAGWAARKPPAVALRSE</sequence>
<keyword evidence="3 7" id="KW-0812">Transmembrane</keyword>
<evidence type="ECO:0000313" key="10">
    <source>
        <dbReference type="Proteomes" id="UP001163203"/>
    </source>
</evidence>
<feature type="transmembrane region" description="Helical" evidence="7">
    <location>
        <begin position="20"/>
        <end position="42"/>
    </location>
</feature>
<feature type="domain" description="ABC3 transporter permease C-terminal" evidence="8">
    <location>
        <begin position="662"/>
        <end position="776"/>
    </location>
</feature>
<feature type="transmembrane region" description="Helical" evidence="7">
    <location>
        <begin position="426"/>
        <end position="450"/>
    </location>
</feature>
<name>A0ABY7BB12_9PSEU</name>
<feature type="transmembrane region" description="Helical" evidence="7">
    <location>
        <begin position="658"/>
        <end position="682"/>
    </location>
</feature>
<evidence type="ECO:0000313" key="9">
    <source>
        <dbReference type="EMBL" id="WAL67883.1"/>
    </source>
</evidence>
<accession>A0ABY7BB12</accession>
<dbReference type="RefSeq" id="WP_268757978.1">
    <property type="nucleotide sequence ID" value="NZ_CP113836.1"/>
</dbReference>
<proteinExistence type="inferred from homology"/>
<evidence type="ECO:0000256" key="5">
    <source>
        <dbReference type="ARBA" id="ARBA00023136"/>
    </source>
</evidence>
<dbReference type="EMBL" id="CP113836">
    <property type="protein sequence ID" value="WAL67883.1"/>
    <property type="molecule type" value="Genomic_DNA"/>
</dbReference>